<name>D6PKI1_9ZZZZ</name>
<accession>D6PKI1</accession>
<evidence type="ECO:0000313" key="1">
    <source>
        <dbReference type="EMBL" id="ADD96232.1"/>
    </source>
</evidence>
<sequence>MRMRIRQSDADKTDSNYMWVMNDATINHSNSTSHSASGSYSDSRIQITRHQTTGNNFQTSFIVDVHNPLDTAKYKSINWSSSHIYLHDGNTGNRYFHSCPGSAVYRSNTSAYSGVTFFAASGDITAGSISVYGTKL</sequence>
<proteinExistence type="predicted"/>
<dbReference type="EMBL" id="GU943126">
    <property type="protein sequence ID" value="ADD96232.1"/>
    <property type="molecule type" value="Genomic_DNA"/>
</dbReference>
<organism evidence="1">
    <name type="scientific">uncultured organism MedDCM-OCT-S08-C1350</name>
    <dbReference type="NCBI Taxonomy" id="743627"/>
    <lineage>
        <taxon>unclassified sequences</taxon>
        <taxon>environmental samples</taxon>
    </lineage>
</organism>
<protein>
    <submittedName>
        <fullName evidence="1">Uncharacterized protein</fullName>
    </submittedName>
</protein>
<reference evidence="1" key="1">
    <citation type="journal article" date="2010" name="ISME J.">
        <title>Metagenome of the Mediterranean deep chlorophyll maximum studied by direct and fosmid library 454 pyrosequencing.</title>
        <authorList>
            <person name="Ghai R."/>
            <person name="Martin-Cuadrado A.B."/>
            <person name="Molto A.G."/>
            <person name="Heredia I.G."/>
            <person name="Cabrera R."/>
            <person name="Martin J."/>
            <person name="Verdu M."/>
            <person name="Deschamps P."/>
            <person name="Moreira D."/>
            <person name="Lopez-Garcia P."/>
            <person name="Mira A."/>
            <person name="Rodriguez-Valera F."/>
        </authorList>
    </citation>
    <scope>NUCLEOTIDE SEQUENCE</scope>
</reference>
<dbReference type="AlphaFoldDB" id="D6PKI1"/>